<gene>
    <name evidence="1" type="ORF">EG028_10030</name>
</gene>
<evidence type="ECO:0000313" key="1">
    <source>
        <dbReference type="EMBL" id="RPD41635.1"/>
    </source>
</evidence>
<dbReference type="SUPFAM" id="SSF55144">
    <property type="entry name" value="LigT-like"/>
    <property type="match status" value="1"/>
</dbReference>
<dbReference type="GO" id="GO:0016874">
    <property type="term" value="F:ligase activity"/>
    <property type="evidence" value="ECO:0007669"/>
    <property type="project" value="UniProtKB-KW"/>
</dbReference>
<dbReference type="AlphaFoldDB" id="A0A3N4ME41"/>
<dbReference type="Gene3D" id="3.90.1140.10">
    <property type="entry name" value="Cyclic phosphodiesterase"/>
    <property type="match status" value="1"/>
</dbReference>
<dbReference type="InterPro" id="IPR009097">
    <property type="entry name" value="Cyclic_Pdiesterase"/>
</dbReference>
<keyword evidence="2" id="KW-1185">Reference proteome</keyword>
<name>A0A3N4ME41_9BACT</name>
<organism evidence="1 2">
    <name type="scientific">Chitinophaga barathri</name>
    <dbReference type="NCBI Taxonomy" id="1647451"/>
    <lineage>
        <taxon>Bacteria</taxon>
        <taxon>Pseudomonadati</taxon>
        <taxon>Bacteroidota</taxon>
        <taxon>Chitinophagia</taxon>
        <taxon>Chitinophagales</taxon>
        <taxon>Chitinophagaceae</taxon>
        <taxon>Chitinophaga</taxon>
    </lineage>
</organism>
<dbReference type="Proteomes" id="UP000279089">
    <property type="component" value="Unassembled WGS sequence"/>
</dbReference>
<accession>A0A3N4ME41</accession>
<protein>
    <submittedName>
        <fullName evidence="1">2'-5' RNA ligase family protein</fullName>
    </submittedName>
</protein>
<dbReference type="EMBL" id="RMBX01000004">
    <property type="protein sequence ID" value="RPD41635.1"/>
    <property type="molecule type" value="Genomic_DNA"/>
</dbReference>
<evidence type="ECO:0000313" key="2">
    <source>
        <dbReference type="Proteomes" id="UP000279089"/>
    </source>
</evidence>
<sequence>MEQEVLYDYMLVLQPDAQTVQDVSMYKHLIAEELGPFPGAFSQAHIALFRSEFPERYETEFVKMLEALVTDQSAFTVYTSRIDHCRQGDTKHMFYVNVANPRPVEELHRRILDAFELRTGAYKPHITLARSVNQQQFNQLVPYLANKMFVRSFHCHSFSLLRKPAGGGKYEMVREFLFGKDTPARHPLFNHAA</sequence>
<keyword evidence="1" id="KW-0436">Ligase</keyword>
<dbReference type="RefSeq" id="WP_120516064.1">
    <property type="nucleotide sequence ID" value="NZ_QXZY01000005.1"/>
</dbReference>
<comment type="caution">
    <text evidence="1">The sequence shown here is derived from an EMBL/GenBank/DDBJ whole genome shotgun (WGS) entry which is preliminary data.</text>
</comment>
<dbReference type="Pfam" id="PF13563">
    <property type="entry name" value="2_5_RNA_ligase2"/>
    <property type="match status" value="1"/>
</dbReference>
<dbReference type="OrthoDB" id="1351981at2"/>
<reference evidence="2" key="1">
    <citation type="submission" date="2018-11" db="EMBL/GenBank/DDBJ databases">
        <title>Chitinophaga lutea sp.nov., isolate from arsenic contaminated soil.</title>
        <authorList>
            <person name="Zong Y."/>
        </authorList>
    </citation>
    <scope>NUCLEOTIDE SEQUENCE [LARGE SCALE GENOMIC DNA]</scope>
    <source>
        <strain evidence="2">YLT18</strain>
    </source>
</reference>
<proteinExistence type="predicted"/>